<feature type="compositionally biased region" description="Low complexity" evidence="1">
    <location>
        <begin position="48"/>
        <end position="66"/>
    </location>
</feature>
<sequence>MTQQQQPSSYQSSYQAPPSQYQPPPLPPPLPPPPSLPAPEYQPPNIYLPGSSSPEISLPSSNESPSAQYPSQEYQQMLSPDQNENNLPQQPPRQIQTSAPEYSTTPKVEAYRESYHNSVVKVGSASGGNERSDQTAYRESYKHENGESVARFESGSIHAPPPEDPPVENESKDGDDYNQDVQQQMTLTIQKLATTEAYSSPTPSITSSPITTTTTSPPFTVPPTANVYKQAPPQEYAAVLKEPLEDRKRDQFFTYNDQVCTGIVLAQSQETSILESVKKCMEMGCAAANIRGDENDDETFKVVYLKIADSRKDNKGFYCISIENIPTFGNDFDKIESEIKLRKKVK</sequence>
<proteinExistence type="predicted"/>
<feature type="region of interest" description="Disordered" evidence="1">
    <location>
        <begin position="1"/>
        <end position="177"/>
    </location>
</feature>
<reference evidence="3" key="1">
    <citation type="submission" date="2022-11" db="UniProtKB">
        <authorList>
            <consortium name="WormBaseParasite"/>
        </authorList>
    </citation>
    <scope>IDENTIFICATION</scope>
</reference>
<dbReference type="WBParaSite" id="PDA_v2.g10209.t1">
    <property type="protein sequence ID" value="PDA_v2.g10209.t1"/>
    <property type="gene ID" value="PDA_v2.g10209"/>
</dbReference>
<feature type="compositionally biased region" description="Low complexity" evidence="1">
    <location>
        <begin position="199"/>
        <end position="224"/>
    </location>
</feature>
<accession>A0A914NZ99</accession>
<name>A0A914NZ99_9BILA</name>
<feature type="region of interest" description="Disordered" evidence="1">
    <location>
        <begin position="194"/>
        <end position="227"/>
    </location>
</feature>
<organism evidence="2 3">
    <name type="scientific">Panagrolaimus davidi</name>
    <dbReference type="NCBI Taxonomy" id="227884"/>
    <lineage>
        <taxon>Eukaryota</taxon>
        <taxon>Metazoa</taxon>
        <taxon>Ecdysozoa</taxon>
        <taxon>Nematoda</taxon>
        <taxon>Chromadorea</taxon>
        <taxon>Rhabditida</taxon>
        <taxon>Tylenchina</taxon>
        <taxon>Panagrolaimomorpha</taxon>
        <taxon>Panagrolaimoidea</taxon>
        <taxon>Panagrolaimidae</taxon>
        <taxon>Panagrolaimus</taxon>
    </lineage>
</organism>
<dbReference type="Proteomes" id="UP000887578">
    <property type="component" value="Unplaced"/>
</dbReference>
<feature type="compositionally biased region" description="Pro residues" evidence="1">
    <location>
        <begin position="20"/>
        <end position="42"/>
    </location>
</feature>
<evidence type="ECO:0000256" key="1">
    <source>
        <dbReference type="SAM" id="MobiDB-lite"/>
    </source>
</evidence>
<feature type="compositionally biased region" description="Low complexity" evidence="1">
    <location>
        <begin position="1"/>
        <end position="19"/>
    </location>
</feature>
<feature type="compositionally biased region" description="Polar residues" evidence="1">
    <location>
        <begin position="67"/>
        <end position="106"/>
    </location>
</feature>
<protein>
    <submittedName>
        <fullName evidence="3">Uncharacterized protein</fullName>
    </submittedName>
</protein>
<evidence type="ECO:0000313" key="3">
    <source>
        <dbReference type="WBParaSite" id="PDA_v2.g10209.t1"/>
    </source>
</evidence>
<evidence type="ECO:0000313" key="2">
    <source>
        <dbReference type="Proteomes" id="UP000887578"/>
    </source>
</evidence>
<keyword evidence="2" id="KW-1185">Reference proteome</keyword>
<dbReference type="AlphaFoldDB" id="A0A914NZ99"/>